<evidence type="ECO:0008006" key="4">
    <source>
        <dbReference type="Google" id="ProtNLM"/>
    </source>
</evidence>
<protein>
    <recommendedName>
        <fullName evidence="4">Lipoprotein</fullName>
    </recommendedName>
</protein>
<proteinExistence type="predicted"/>
<name>A0A7D5IPI1_9MICO</name>
<dbReference type="RefSeq" id="WP_178010255.1">
    <property type="nucleotide sequence ID" value="NZ_CP058316.1"/>
</dbReference>
<sequence>MSWKKNLASLVAVAAVGILVLSGCTTTTEGTYEGDTDTAESEKLAGSLTDLFQRALDVPENAENPFVAEVLTRAIDSGTIAQEDYDEAHRLYRTCMNDAGYEENYSQLANGSYQITPPPLDGQEAVEKYMEVGTECSAELAPIEALFITQQGNPDLLSDQAQVAVQCLIEAGVVDASYTSQTFRDDLDDAFASAAYNPMSPQAQTCFSNAGYSISVGEE</sequence>
<feature type="signal peptide" evidence="1">
    <location>
        <begin position="1"/>
        <end position="27"/>
    </location>
</feature>
<dbReference type="EMBL" id="CP058316">
    <property type="protein sequence ID" value="QLD10821.1"/>
    <property type="molecule type" value="Genomic_DNA"/>
</dbReference>
<organism evidence="2 3">
    <name type="scientific">Microbacterium oleivorans</name>
    <dbReference type="NCBI Taxonomy" id="273677"/>
    <lineage>
        <taxon>Bacteria</taxon>
        <taxon>Bacillati</taxon>
        <taxon>Actinomycetota</taxon>
        <taxon>Actinomycetes</taxon>
        <taxon>Micrococcales</taxon>
        <taxon>Microbacteriaceae</taxon>
        <taxon>Microbacterium</taxon>
    </lineage>
</organism>
<evidence type="ECO:0000256" key="1">
    <source>
        <dbReference type="SAM" id="SignalP"/>
    </source>
</evidence>
<dbReference type="Proteomes" id="UP000509638">
    <property type="component" value="Chromosome"/>
</dbReference>
<gene>
    <name evidence="2" type="ORF">HW566_02915</name>
</gene>
<evidence type="ECO:0000313" key="3">
    <source>
        <dbReference type="Proteomes" id="UP000509638"/>
    </source>
</evidence>
<dbReference type="PROSITE" id="PS51257">
    <property type="entry name" value="PROKAR_LIPOPROTEIN"/>
    <property type="match status" value="1"/>
</dbReference>
<evidence type="ECO:0000313" key="2">
    <source>
        <dbReference type="EMBL" id="QLD10821.1"/>
    </source>
</evidence>
<feature type="chain" id="PRO_5039106057" description="Lipoprotein" evidence="1">
    <location>
        <begin position="28"/>
        <end position="219"/>
    </location>
</feature>
<keyword evidence="1" id="KW-0732">Signal</keyword>
<reference evidence="2 3" key="1">
    <citation type="submission" date="2020-06" db="EMBL/GenBank/DDBJ databases">
        <authorList>
            <person name="Jo H."/>
        </authorList>
    </citation>
    <scope>NUCLEOTIDE SEQUENCE [LARGE SCALE GENOMIC DNA]</scope>
    <source>
        <strain evidence="2 3">I46</strain>
    </source>
</reference>
<accession>A0A7D5IPI1</accession>
<dbReference type="AlphaFoldDB" id="A0A7D5IPI1"/>